<dbReference type="AlphaFoldDB" id="A0A224YEQ1"/>
<evidence type="ECO:0000313" key="1">
    <source>
        <dbReference type="EMBL" id="MAA14199.1"/>
    </source>
</evidence>
<protein>
    <submittedName>
        <fullName evidence="1">Uncharacterized protein</fullName>
    </submittedName>
</protein>
<name>A0A224YEQ1_9ACAR</name>
<proteinExistence type="predicted"/>
<organism evidence="1">
    <name type="scientific">Rhipicephalus zambeziensis</name>
    <dbReference type="NCBI Taxonomy" id="60191"/>
    <lineage>
        <taxon>Eukaryota</taxon>
        <taxon>Metazoa</taxon>
        <taxon>Ecdysozoa</taxon>
        <taxon>Arthropoda</taxon>
        <taxon>Chelicerata</taxon>
        <taxon>Arachnida</taxon>
        <taxon>Acari</taxon>
        <taxon>Parasitiformes</taxon>
        <taxon>Ixodida</taxon>
        <taxon>Ixodoidea</taxon>
        <taxon>Ixodidae</taxon>
        <taxon>Rhipicephalinae</taxon>
        <taxon>Rhipicephalus</taxon>
        <taxon>Rhipicephalus</taxon>
    </lineage>
</organism>
<reference evidence="1" key="1">
    <citation type="journal article" date="2017" name="Parasit. Vectors">
        <title>Sialotranscriptomics of Rhipicephalus zambeziensis reveals intricate expression profiles of secretory proteins and suggests tight temporal transcriptional regulation during blood-feeding.</title>
        <authorList>
            <person name="de Castro M.H."/>
            <person name="de Klerk D."/>
            <person name="Pienaar R."/>
            <person name="Rees D.J.G."/>
            <person name="Mans B.J."/>
        </authorList>
    </citation>
    <scope>NUCLEOTIDE SEQUENCE</scope>
    <source>
        <tissue evidence="1">Salivary glands</tissue>
    </source>
</reference>
<accession>A0A224YEQ1</accession>
<sequence length="96" mass="10738">MLTCCMTRSFPQLDFMWTGHIYMAIHRNLSFSNCQYNALYSAAECCSLFTGKQGFGIVFVSANHSLITNTLTVICYMTGSAHQVFVSLPPIKNARD</sequence>
<dbReference type="EMBL" id="GFPF01003053">
    <property type="protein sequence ID" value="MAA14199.1"/>
    <property type="molecule type" value="Transcribed_RNA"/>
</dbReference>